<name>K6PZQ9_9FIRM</name>
<dbReference type="InterPro" id="IPR050085">
    <property type="entry name" value="AGPR"/>
</dbReference>
<dbReference type="RefSeq" id="WP_006904312.1">
    <property type="nucleotide sequence ID" value="NZ_JH976535.1"/>
</dbReference>
<keyword evidence="3 5" id="KW-0521">NADP</keyword>
<keyword evidence="10" id="KW-1185">Reference proteome</keyword>
<comment type="caution">
    <text evidence="9">The sequence shown here is derived from an EMBL/GenBank/DDBJ whole genome shotgun (WGS) entry which is preliminary data.</text>
</comment>
<dbReference type="InterPro" id="IPR023013">
    <property type="entry name" value="AGPR_AS"/>
</dbReference>
<keyword evidence="4 5" id="KW-0560">Oxidoreductase</keyword>
<keyword evidence="1 5" id="KW-0055">Arginine biosynthesis</keyword>
<sequence>MTARVAVLGASGYAGGELVRLLARHPRVELVAVAGSSRAGEPMAAVFPHLRGLVSLDLADAARPDLWDRLEADFVFLALPSGQAAALLPQVFPPARERGVRVIDLSGDLRLPRQSYEAWYGRPAADPALQAEAVYGLSELFSDRIRTARLVANPGCYPTAILLALAPLAVAGALAGGQVVVDAKSGVSGAGRSASLATAFAEVNENFAPYKVGRHQHTPEVEQVLGWLAGRDMTVLLTTHLLPVTRGILATCYVRPPAGWQPRSGPGRAGGQGTRPPGQERGCPGGEAAAGQEPLAEAAGDPGEALYGLYRSFYAGKPFVRVLPPGQVPAIKHVQGSNLCDIGLHYDPRTGWITVFAAIDNLVKGAAGQAVQNLNLMAGWDETTGLDLVPLFP</sequence>
<dbReference type="NCBIfam" id="TIGR01850">
    <property type="entry name" value="argC"/>
    <property type="match status" value="1"/>
</dbReference>
<dbReference type="GO" id="GO:0051287">
    <property type="term" value="F:NAD binding"/>
    <property type="evidence" value="ECO:0007669"/>
    <property type="project" value="InterPro"/>
</dbReference>
<feature type="region of interest" description="Disordered" evidence="7">
    <location>
        <begin position="260"/>
        <end position="292"/>
    </location>
</feature>
<evidence type="ECO:0000256" key="4">
    <source>
        <dbReference type="ARBA" id="ARBA00023002"/>
    </source>
</evidence>
<dbReference type="CDD" id="cd17895">
    <property type="entry name" value="AGPR_1_N"/>
    <property type="match status" value="1"/>
</dbReference>
<accession>K6PZQ9</accession>
<evidence type="ECO:0000259" key="8">
    <source>
        <dbReference type="SMART" id="SM00859"/>
    </source>
</evidence>
<evidence type="ECO:0000256" key="3">
    <source>
        <dbReference type="ARBA" id="ARBA00022857"/>
    </source>
</evidence>
<proteinExistence type="inferred from homology"/>
<dbReference type="GO" id="GO:0070401">
    <property type="term" value="F:NADP+ binding"/>
    <property type="evidence" value="ECO:0007669"/>
    <property type="project" value="InterPro"/>
</dbReference>
<gene>
    <name evidence="5" type="primary">argC</name>
    <name evidence="9" type="ORF">ThesuDRAFT_02031</name>
</gene>
<evidence type="ECO:0000256" key="1">
    <source>
        <dbReference type="ARBA" id="ARBA00022571"/>
    </source>
</evidence>
<dbReference type="Gene3D" id="3.40.50.720">
    <property type="entry name" value="NAD(P)-binding Rossmann-like Domain"/>
    <property type="match status" value="1"/>
</dbReference>
<evidence type="ECO:0000256" key="5">
    <source>
        <dbReference type="HAMAP-Rule" id="MF_00150"/>
    </source>
</evidence>
<dbReference type="SUPFAM" id="SSF55347">
    <property type="entry name" value="Glyceraldehyde-3-phosphate dehydrogenase-like, C-terminal domain"/>
    <property type="match status" value="2"/>
</dbReference>
<dbReference type="InterPro" id="IPR000706">
    <property type="entry name" value="AGPR_type-1"/>
</dbReference>
<dbReference type="Pfam" id="PF22698">
    <property type="entry name" value="Semialdhyde_dhC_1"/>
    <property type="match status" value="2"/>
</dbReference>
<dbReference type="PROSITE" id="PS01224">
    <property type="entry name" value="ARGC"/>
    <property type="match status" value="1"/>
</dbReference>
<dbReference type="InterPro" id="IPR058924">
    <property type="entry name" value="AGPR_dimerisation_dom"/>
</dbReference>
<comment type="subcellular location">
    <subcellularLocation>
        <location evidence="5">Cytoplasm</location>
    </subcellularLocation>
</comment>
<feature type="domain" description="Semialdehyde dehydrogenase NAD-binding" evidence="8">
    <location>
        <begin position="4"/>
        <end position="148"/>
    </location>
</feature>
<dbReference type="OrthoDB" id="9801289at2"/>
<comment type="similarity">
    <text evidence="5">Belongs to the NAGSA dehydrogenase family. Type 1 subfamily.</text>
</comment>
<evidence type="ECO:0000256" key="2">
    <source>
        <dbReference type="ARBA" id="ARBA00022605"/>
    </source>
</evidence>
<reference evidence="9" key="1">
    <citation type="submission" date="2010-10" db="EMBL/GenBank/DDBJ databases">
        <authorList>
            <consortium name="US DOE Joint Genome Institute (JGI-PGF)"/>
            <person name="Lucas S."/>
            <person name="Copeland A."/>
            <person name="Lapidus A."/>
            <person name="Bruce D."/>
            <person name="Goodwin L."/>
            <person name="Pitluck S."/>
            <person name="Kyrpides N."/>
            <person name="Mavromatis K."/>
            <person name="Detter J.C."/>
            <person name="Han C."/>
            <person name="Land M."/>
            <person name="Hauser L."/>
            <person name="Markowitz V."/>
            <person name="Cheng J.-F."/>
            <person name="Hugenholtz P."/>
            <person name="Woyke T."/>
            <person name="Wu D."/>
            <person name="Pukall R."/>
            <person name="Wahrenburg C."/>
            <person name="Brambilla E."/>
            <person name="Klenk H.-P."/>
            <person name="Eisen J.A."/>
        </authorList>
    </citation>
    <scope>NUCLEOTIDE SEQUENCE [LARGE SCALE GENOMIC DNA]</scope>
    <source>
        <strain evidence="9">DSM 13965</strain>
    </source>
</reference>
<dbReference type="PANTHER" id="PTHR32338:SF10">
    <property type="entry name" value="N-ACETYL-GAMMA-GLUTAMYL-PHOSPHATE REDUCTASE, CHLOROPLASTIC-RELATED"/>
    <property type="match status" value="1"/>
</dbReference>
<dbReference type="GO" id="GO:0006526">
    <property type="term" value="P:L-arginine biosynthetic process"/>
    <property type="evidence" value="ECO:0007669"/>
    <property type="project" value="UniProtKB-UniRule"/>
</dbReference>
<dbReference type="STRING" id="867903.ThesuDRAFT_02031"/>
<evidence type="ECO:0000313" key="10">
    <source>
        <dbReference type="Proteomes" id="UP000005710"/>
    </source>
</evidence>
<dbReference type="AlphaFoldDB" id="K6PZQ9"/>
<dbReference type="InterPro" id="IPR000534">
    <property type="entry name" value="Semialdehyde_DH_NAD-bd"/>
</dbReference>
<dbReference type="HOGENOM" id="CLU_006384_0_1_9"/>
<dbReference type="GO" id="GO:0003942">
    <property type="term" value="F:N-acetyl-gamma-glutamyl-phosphate reductase activity"/>
    <property type="evidence" value="ECO:0007669"/>
    <property type="project" value="UniProtKB-UniRule"/>
</dbReference>
<evidence type="ECO:0000256" key="6">
    <source>
        <dbReference type="PROSITE-ProRule" id="PRU10010"/>
    </source>
</evidence>
<dbReference type="SMART" id="SM00859">
    <property type="entry name" value="Semialdhyde_dh"/>
    <property type="match status" value="1"/>
</dbReference>
<feature type="active site" evidence="5 6">
    <location>
        <position position="156"/>
    </location>
</feature>
<dbReference type="UniPathway" id="UPA00068">
    <property type="reaction ID" value="UER00108"/>
</dbReference>
<evidence type="ECO:0000256" key="7">
    <source>
        <dbReference type="SAM" id="MobiDB-lite"/>
    </source>
</evidence>
<dbReference type="EMBL" id="AENY02000003">
    <property type="protein sequence ID" value="EKP94298.1"/>
    <property type="molecule type" value="Genomic_DNA"/>
</dbReference>
<dbReference type="Gene3D" id="3.30.360.10">
    <property type="entry name" value="Dihydrodipicolinate Reductase, domain 2"/>
    <property type="match status" value="1"/>
</dbReference>
<evidence type="ECO:0000313" key="9">
    <source>
        <dbReference type="EMBL" id="EKP94298.1"/>
    </source>
</evidence>
<dbReference type="eggNOG" id="COG0002">
    <property type="taxonomic scope" value="Bacteria"/>
</dbReference>
<dbReference type="SUPFAM" id="SSF51735">
    <property type="entry name" value="NAD(P)-binding Rossmann-fold domains"/>
    <property type="match status" value="1"/>
</dbReference>
<organism evidence="9 10">
    <name type="scientific">Thermaerobacter subterraneus DSM 13965</name>
    <dbReference type="NCBI Taxonomy" id="867903"/>
    <lineage>
        <taxon>Bacteria</taxon>
        <taxon>Bacillati</taxon>
        <taxon>Bacillota</taxon>
        <taxon>Clostridia</taxon>
        <taxon>Eubacteriales</taxon>
        <taxon>Clostridiales Family XVII. Incertae Sedis</taxon>
        <taxon>Thermaerobacter</taxon>
    </lineage>
</organism>
<comment type="catalytic activity">
    <reaction evidence="5">
        <text>N-acetyl-L-glutamate 5-semialdehyde + phosphate + NADP(+) = N-acetyl-L-glutamyl 5-phosphate + NADPH + H(+)</text>
        <dbReference type="Rhea" id="RHEA:21588"/>
        <dbReference type="ChEBI" id="CHEBI:15378"/>
        <dbReference type="ChEBI" id="CHEBI:29123"/>
        <dbReference type="ChEBI" id="CHEBI:43474"/>
        <dbReference type="ChEBI" id="CHEBI:57783"/>
        <dbReference type="ChEBI" id="CHEBI:57936"/>
        <dbReference type="ChEBI" id="CHEBI:58349"/>
        <dbReference type="EC" id="1.2.1.38"/>
    </reaction>
</comment>
<dbReference type="EC" id="1.2.1.38" evidence="5"/>
<dbReference type="GO" id="GO:0005737">
    <property type="term" value="C:cytoplasm"/>
    <property type="evidence" value="ECO:0007669"/>
    <property type="project" value="UniProtKB-SubCell"/>
</dbReference>
<protein>
    <recommendedName>
        <fullName evidence="5">N-acetyl-gamma-glutamyl-phosphate reductase</fullName>
        <shortName evidence="5">AGPR</shortName>
        <ecNumber evidence="5">1.2.1.38</ecNumber>
    </recommendedName>
    <alternativeName>
        <fullName evidence="5">N-acetyl-glutamate semialdehyde dehydrogenase</fullName>
        <shortName evidence="5">NAGSA dehydrogenase</shortName>
    </alternativeName>
</protein>
<comment type="function">
    <text evidence="5">Catalyzes the NADPH-dependent reduction of N-acetyl-5-glutamyl phosphate to yield N-acetyl-L-glutamate 5-semialdehyde.</text>
</comment>
<dbReference type="HAMAP" id="MF_00150">
    <property type="entry name" value="ArgC_type1"/>
    <property type="match status" value="1"/>
</dbReference>
<reference evidence="9" key="2">
    <citation type="submission" date="2012-10" db="EMBL/GenBank/DDBJ databases">
        <title>Improved high-quality draft of Thermaerobacter subterraneus C21, DSM 13965.</title>
        <authorList>
            <consortium name="DOE Joint Genome Institute"/>
            <person name="Eisen J."/>
            <person name="Huntemann M."/>
            <person name="Wei C.-L."/>
            <person name="Han J."/>
            <person name="Detter J.C."/>
            <person name="Han C."/>
            <person name="Tapia R."/>
            <person name="Chen A."/>
            <person name="Kyrpides N."/>
            <person name="Mavromatis K."/>
            <person name="Markowitz V."/>
            <person name="Szeto E."/>
            <person name="Ivanova N."/>
            <person name="Mikhailova N."/>
            <person name="Ovchinnikova G."/>
            <person name="Pagani I."/>
            <person name="Pati A."/>
            <person name="Goodwin L."/>
            <person name="Nordberg H.P."/>
            <person name="Cantor M.N."/>
            <person name="Hua S.X."/>
            <person name="Woyke T."/>
            <person name="Eisen J."/>
            <person name="Klenk H.-P."/>
        </authorList>
    </citation>
    <scope>NUCLEOTIDE SEQUENCE [LARGE SCALE GENOMIC DNA]</scope>
    <source>
        <strain evidence="9">DSM 13965</strain>
    </source>
</reference>
<dbReference type="CDD" id="cd23934">
    <property type="entry name" value="AGPR_1_C"/>
    <property type="match status" value="1"/>
</dbReference>
<keyword evidence="2 5" id="KW-0028">Amino-acid biosynthesis</keyword>
<dbReference type="InterPro" id="IPR036291">
    <property type="entry name" value="NAD(P)-bd_dom_sf"/>
</dbReference>
<dbReference type="Proteomes" id="UP000005710">
    <property type="component" value="Unassembled WGS sequence"/>
</dbReference>
<keyword evidence="5" id="KW-0963">Cytoplasm</keyword>
<dbReference type="PANTHER" id="PTHR32338">
    <property type="entry name" value="N-ACETYL-GAMMA-GLUTAMYL-PHOSPHATE REDUCTASE, CHLOROPLASTIC-RELATED-RELATED"/>
    <property type="match status" value="1"/>
</dbReference>
<dbReference type="Pfam" id="PF01118">
    <property type="entry name" value="Semialdhyde_dh"/>
    <property type="match status" value="1"/>
</dbReference>
<comment type="pathway">
    <text evidence="5">Amino-acid biosynthesis; L-arginine biosynthesis; N(2)-acetyl-L-ornithine from L-glutamate: step 3/4.</text>
</comment>